<name>A0ABD3AG07_9GENT</name>
<dbReference type="AlphaFoldDB" id="A0ABD3AG07"/>
<accession>A0ABD3AG07</accession>
<evidence type="ECO:0000313" key="2">
    <source>
        <dbReference type="EMBL" id="KAL3529380.1"/>
    </source>
</evidence>
<evidence type="ECO:0000313" key="3">
    <source>
        <dbReference type="Proteomes" id="UP001630127"/>
    </source>
</evidence>
<keyword evidence="3" id="KW-1185">Reference proteome</keyword>
<dbReference type="EMBL" id="JBJUIK010000004">
    <property type="protein sequence ID" value="KAL3529380.1"/>
    <property type="molecule type" value="Genomic_DNA"/>
</dbReference>
<organism evidence="2 3">
    <name type="scientific">Cinchona calisaya</name>
    <dbReference type="NCBI Taxonomy" id="153742"/>
    <lineage>
        <taxon>Eukaryota</taxon>
        <taxon>Viridiplantae</taxon>
        <taxon>Streptophyta</taxon>
        <taxon>Embryophyta</taxon>
        <taxon>Tracheophyta</taxon>
        <taxon>Spermatophyta</taxon>
        <taxon>Magnoliopsida</taxon>
        <taxon>eudicotyledons</taxon>
        <taxon>Gunneridae</taxon>
        <taxon>Pentapetalae</taxon>
        <taxon>asterids</taxon>
        <taxon>lamiids</taxon>
        <taxon>Gentianales</taxon>
        <taxon>Rubiaceae</taxon>
        <taxon>Cinchonoideae</taxon>
        <taxon>Cinchoneae</taxon>
        <taxon>Cinchona</taxon>
    </lineage>
</organism>
<protein>
    <submittedName>
        <fullName evidence="2">Uncharacterized protein</fullName>
    </submittedName>
</protein>
<dbReference type="Proteomes" id="UP001630127">
    <property type="component" value="Unassembled WGS sequence"/>
</dbReference>
<proteinExistence type="predicted"/>
<gene>
    <name evidence="2" type="ORF">ACH5RR_008702</name>
</gene>
<evidence type="ECO:0000256" key="1">
    <source>
        <dbReference type="SAM" id="MobiDB-lite"/>
    </source>
</evidence>
<sequence length="78" mass="8596">MSKSALEGPTKGGFGFDLCRRNEMLVKKGLKGPFFRKTGTTIVGLVLQMKKVKPKVPRQPVDASSVRRSNRVTDKPPP</sequence>
<feature type="region of interest" description="Disordered" evidence="1">
    <location>
        <begin position="53"/>
        <end position="78"/>
    </location>
</feature>
<comment type="caution">
    <text evidence="2">The sequence shown here is derived from an EMBL/GenBank/DDBJ whole genome shotgun (WGS) entry which is preliminary data.</text>
</comment>
<reference evidence="2 3" key="1">
    <citation type="submission" date="2024-11" db="EMBL/GenBank/DDBJ databases">
        <title>A near-complete genome assembly of Cinchona calisaya.</title>
        <authorList>
            <person name="Lian D.C."/>
            <person name="Zhao X.W."/>
            <person name="Wei L."/>
        </authorList>
    </citation>
    <scope>NUCLEOTIDE SEQUENCE [LARGE SCALE GENOMIC DNA]</scope>
    <source>
        <tissue evidence="2">Nenye</tissue>
    </source>
</reference>